<organism evidence="2">
    <name type="scientific">Anguilla anguilla</name>
    <name type="common">European freshwater eel</name>
    <name type="synonym">Muraena anguilla</name>
    <dbReference type="NCBI Taxonomy" id="7936"/>
    <lineage>
        <taxon>Eukaryota</taxon>
        <taxon>Metazoa</taxon>
        <taxon>Chordata</taxon>
        <taxon>Craniata</taxon>
        <taxon>Vertebrata</taxon>
        <taxon>Euteleostomi</taxon>
        <taxon>Actinopterygii</taxon>
        <taxon>Neopterygii</taxon>
        <taxon>Teleostei</taxon>
        <taxon>Anguilliformes</taxon>
        <taxon>Anguillidae</taxon>
        <taxon>Anguilla</taxon>
    </lineage>
</organism>
<name>A0A0E9PZ74_ANGAN</name>
<proteinExistence type="predicted"/>
<feature type="region of interest" description="Disordered" evidence="1">
    <location>
        <begin position="1"/>
        <end position="35"/>
    </location>
</feature>
<sequence>MFFWFDKTSPPKSRVMPAHQLTSSSESNLCPHINS</sequence>
<feature type="compositionally biased region" description="Polar residues" evidence="1">
    <location>
        <begin position="20"/>
        <end position="35"/>
    </location>
</feature>
<evidence type="ECO:0000313" key="2">
    <source>
        <dbReference type="EMBL" id="JAH09587.1"/>
    </source>
</evidence>
<accession>A0A0E9PZ74</accession>
<evidence type="ECO:0000256" key="1">
    <source>
        <dbReference type="SAM" id="MobiDB-lite"/>
    </source>
</evidence>
<reference evidence="2" key="1">
    <citation type="submission" date="2014-11" db="EMBL/GenBank/DDBJ databases">
        <authorList>
            <person name="Amaro Gonzalez C."/>
        </authorList>
    </citation>
    <scope>NUCLEOTIDE SEQUENCE</scope>
</reference>
<reference evidence="2" key="2">
    <citation type="journal article" date="2015" name="Fish Shellfish Immunol.">
        <title>Early steps in the European eel (Anguilla anguilla)-Vibrio vulnificus interaction in the gills: Role of the RtxA13 toxin.</title>
        <authorList>
            <person name="Callol A."/>
            <person name="Pajuelo D."/>
            <person name="Ebbesson L."/>
            <person name="Teles M."/>
            <person name="MacKenzie S."/>
            <person name="Amaro C."/>
        </authorList>
    </citation>
    <scope>NUCLEOTIDE SEQUENCE</scope>
</reference>
<protein>
    <submittedName>
        <fullName evidence="2">Uncharacterized protein</fullName>
    </submittedName>
</protein>
<dbReference type="AlphaFoldDB" id="A0A0E9PZ74"/>
<dbReference type="EMBL" id="GBXM01098990">
    <property type="protein sequence ID" value="JAH09587.1"/>
    <property type="molecule type" value="Transcribed_RNA"/>
</dbReference>